<feature type="compositionally biased region" description="Polar residues" evidence="1">
    <location>
        <begin position="43"/>
        <end position="57"/>
    </location>
</feature>
<feature type="compositionally biased region" description="Low complexity" evidence="1">
    <location>
        <begin position="137"/>
        <end position="158"/>
    </location>
</feature>
<name>A0A9W9SUX2_9EURO</name>
<sequence>MMGGAPGVGGFASPPPSTPGLQYAGPPVSTQSAFASPPPSVGLQHSNTFPTARSSAHSPGVPVPSYPQSFVGGQGAQQYSTSRSGSMSFAPPPQDPNAHLYDHQVYGAAQAQAQSPPQYQPGSAVPVGGFSNYSYDQTQVQQQQQQQLQQQQLQQQHQRAGSEYDIHSQLYRPTEVEASSHHQKYAQKAMKNPGQRPRKMEDRAERLEGGMNRFLKKLERKL</sequence>
<dbReference type="AlphaFoldDB" id="A0A9W9SUX2"/>
<dbReference type="Proteomes" id="UP001147752">
    <property type="component" value="Unassembled WGS sequence"/>
</dbReference>
<protein>
    <submittedName>
        <fullName evidence="2">Uncharacterized protein</fullName>
    </submittedName>
</protein>
<feature type="compositionally biased region" description="Polar residues" evidence="1">
    <location>
        <begin position="76"/>
        <end position="87"/>
    </location>
</feature>
<dbReference type="EMBL" id="JAPZBT010000001">
    <property type="protein sequence ID" value="KAJ5385040.1"/>
    <property type="molecule type" value="Genomic_DNA"/>
</dbReference>
<reference evidence="2" key="1">
    <citation type="submission" date="2022-12" db="EMBL/GenBank/DDBJ databases">
        <authorList>
            <person name="Petersen C."/>
        </authorList>
    </citation>
    <scope>NUCLEOTIDE SEQUENCE</scope>
    <source>
        <strain evidence="2">IBT 3081</strain>
    </source>
</reference>
<feature type="compositionally biased region" description="Gly residues" evidence="1">
    <location>
        <begin position="1"/>
        <end position="10"/>
    </location>
</feature>
<evidence type="ECO:0000313" key="3">
    <source>
        <dbReference type="Proteomes" id="UP001147752"/>
    </source>
</evidence>
<dbReference type="GeneID" id="81459864"/>
<reference evidence="2" key="2">
    <citation type="journal article" date="2023" name="IMA Fungus">
        <title>Comparative genomic study of the Penicillium genus elucidates a diverse pangenome and 15 lateral gene transfer events.</title>
        <authorList>
            <person name="Petersen C."/>
            <person name="Sorensen T."/>
            <person name="Nielsen M.R."/>
            <person name="Sondergaard T.E."/>
            <person name="Sorensen J.L."/>
            <person name="Fitzpatrick D.A."/>
            <person name="Frisvad J.C."/>
            <person name="Nielsen K.L."/>
        </authorList>
    </citation>
    <scope>NUCLEOTIDE SEQUENCE</scope>
    <source>
        <strain evidence="2">IBT 3081</strain>
    </source>
</reference>
<organism evidence="2 3">
    <name type="scientific">Penicillium concentricum</name>
    <dbReference type="NCBI Taxonomy" id="293559"/>
    <lineage>
        <taxon>Eukaryota</taxon>
        <taxon>Fungi</taxon>
        <taxon>Dikarya</taxon>
        <taxon>Ascomycota</taxon>
        <taxon>Pezizomycotina</taxon>
        <taxon>Eurotiomycetes</taxon>
        <taxon>Eurotiomycetidae</taxon>
        <taxon>Eurotiales</taxon>
        <taxon>Aspergillaceae</taxon>
        <taxon>Penicillium</taxon>
    </lineage>
</organism>
<feature type="compositionally biased region" description="Low complexity" evidence="1">
    <location>
        <begin position="106"/>
        <end position="124"/>
    </location>
</feature>
<accession>A0A9W9SUX2</accession>
<keyword evidence="3" id="KW-1185">Reference proteome</keyword>
<dbReference type="OrthoDB" id="5408296at2759"/>
<evidence type="ECO:0000313" key="2">
    <source>
        <dbReference type="EMBL" id="KAJ5385040.1"/>
    </source>
</evidence>
<proteinExistence type="predicted"/>
<feature type="region of interest" description="Disordered" evidence="1">
    <location>
        <begin position="1"/>
        <end position="200"/>
    </location>
</feature>
<evidence type="ECO:0000256" key="1">
    <source>
        <dbReference type="SAM" id="MobiDB-lite"/>
    </source>
</evidence>
<comment type="caution">
    <text evidence="2">The sequence shown here is derived from an EMBL/GenBank/DDBJ whole genome shotgun (WGS) entry which is preliminary data.</text>
</comment>
<gene>
    <name evidence="2" type="ORF">N7517_002951</name>
</gene>
<dbReference type="RefSeq" id="XP_056584816.1">
    <property type="nucleotide sequence ID" value="XM_056720681.1"/>
</dbReference>